<gene>
    <name evidence="2" type="ORF">FIV42_04170</name>
</gene>
<dbReference type="OrthoDB" id="5514527at2"/>
<feature type="chain" id="PRO_5030106139" evidence="1">
    <location>
        <begin position="21"/>
        <end position="111"/>
    </location>
</feature>
<evidence type="ECO:0000313" key="2">
    <source>
        <dbReference type="EMBL" id="QDG49962.1"/>
    </source>
</evidence>
<dbReference type="PROSITE" id="PS51257">
    <property type="entry name" value="PROKAR_LIPOPROTEIN"/>
    <property type="match status" value="1"/>
</dbReference>
<dbReference type="AlphaFoldDB" id="A0A4Y6PNS2"/>
<accession>A0A5B8Y454</accession>
<feature type="signal peptide" evidence="1">
    <location>
        <begin position="1"/>
        <end position="20"/>
    </location>
</feature>
<proteinExistence type="predicted"/>
<dbReference type="Proteomes" id="UP000315995">
    <property type="component" value="Chromosome"/>
</dbReference>
<accession>A0A4Y6PNS2</accession>
<sequence>MRWRVAATCLLLIAFAALFACGEATDQPEDCRPGEYFDEANELCSACPAVPDPDCRPGCGFFIEDDERGCPVAQCAEECLCESGQFFSDDTLGCESCEEASDPPGICQEQE</sequence>
<keyword evidence="3" id="KW-1185">Reference proteome</keyword>
<evidence type="ECO:0000313" key="3">
    <source>
        <dbReference type="Proteomes" id="UP000315995"/>
    </source>
</evidence>
<keyword evidence="1" id="KW-0732">Signal</keyword>
<dbReference type="EMBL" id="CP041186">
    <property type="protein sequence ID" value="QDG49962.1"/>
    <property type="molecule type" value="Genomic_DNA"/>
</dbReference>
<name>A0A4Y6PNS2_PERCE</name>
<reference evidence="2 3" key="1">
    <citation type="submission" date="2019-06" db="EMBL/GenBank/DDBJ databases">
        <title>Persicimonas caeni gen. nov., sp. nov., a predatory bacterium isolated from solar saltern.</title>
        <authorList>
            <person name="Wang S."/>
        </authorList>
    </citation>
    <scope>NUCLEOTIDE SEQUENCE [LARGE SCALE GENOMIC DNA]</scope>
    <source>
        <strain evidence="2 3">YN101</strain>
    </source>
</reference>
<organism evidence="2 3">
    <name type="scientific">Persicimonas caeni</name>
    <dbReference type="NCBI Taxonomy" id="2292766"/>
    <lineage>
        <taxon>Bacteria</taxon>
        <taxon>Deltaproteobacteria</taxon>
        <taxon>Bradymonadales</taxon>
        <taxon>Bradymonadaceae</taxon>
        <taxon>Persicimonas</taxon>
    </lineage>
</organism>
<dbReference type="RefSeq" id="WP_141196458.1">
    <property type="nucleotide sequence ID" value="NZ_CP041186.1"/>
</dbReference>
<protein>
    <submittedName>
        <fullName evidence="2">Uncharacterized protein</fullName>
    </submittedName>
</protein>
<evidence type="ECO:0000256" key="1">
    <source>
        <dbReference type="SAM" id="SignalP"/>
    </source>
</evidence>